<keyword evidence="5" id="KW-0862">Zinc</keyword>
<dbReference type="InterPro" id="IPR001841">
    <property type="entry name" value="Znf_RING"/>
</dbReference>
<dbReference type="PROSITE" id="PS50089">
    <property type="entry name" value="ZF_RING_2"/>
    <property type="match status" value="1"/>
</dbReference>
<gene>
    <name evidence="8" type="ORF">FPE_LOCUS8813</name>
</gene>
<proteinExistence type="predicted"/>
<comment type="catalytic activity">
    <reaction evidence="1">
        <text>S-ubiquitinyl-[E2 ubiquitin-conjugating enzyme]-L-cysteine + [acceptor protein]-L-lysine = [E2 ubiquitin-conjugating enzyme]-L-cysteine + N(6)-ubiquitinyl-[acceptor protein]-L-lysine.</text>
        <dbReference type="EC" id="2.3.2.27"/>
    </reaction>
</comment>
<dbReference type="EC" id="2.3.2.27" evidence="2"/>
<evidence type="ECO:0000259" key="7">
    <source>
        <dbReference type="PROSITE" id="PS50089"/>
    </source>
</evidence>
<evidence type="ECO:0000256" key="1">
    <source>
        <dbReference type="ARBA" id="ARBA00000900"/>
    </source>
</evidence>
<keyword evidence="3" id="KW-0479">Metal-binding</keyword>
<dbReference type="PANTHER" id="PTHR15710:SF217">
    <property type="entry name" value="E3 UBIQUITIN-PROTEIN LIGASE RDUF2"/>
    <property type="match status" value="1"/>
</dbReference>
<evidence type="ECO:0000313" key="9">
    <source>
        <dbReference type="Proteomes" id="UP000834106"/>
    </source>
</evidence>
<evidence type="ECO:0000256" key="3">
    <source>
        <dbReference type="ARBA" id="ARBA00022723"/>
    </source>
</evidence>
<reference evidence="8" key="1">
    <citation type="submission" date="2023-05" db="EMBL/GenBank/DDBJ databases">
        <authorList>
            <person name="Huff M."/>
        </authorList>
    </citation>
    <scope>NUCLEOTIDE SEQUENCE</scope>
</reference>
<dbReference type="GO" id="GO:0016567">
    <property type="term" value="P:protein ubiquitination"/>
    <property type="evidence" value="ECO:0007669"/>
    <property type="project" value="TreeGrafter"/>
</dbReference>
<sequence length="238" mass="27894">MDYQSDKVIHVQITKRDEEEVACQDPLMSSSVQIMYDFSWQTTLRYTKFEYGEQVVTEIRQRKIWDFVYLEPQQFLSFKKTHEIMNDALGAWPICNCIRKSLIKEVFSSTQAMAESLSSGHYVLHIDVDVNAVYHYTIGESQMLNHVLQRSIEENNDYNMVPASESSIKSLKRKRLDDENNNCDSCTICLDQFSKRSKITYMPCSHMFHGNCIKKWLKTSHRCPVCRFEMPTSKRRAA</sequence>
<dbReference type="Proteomes" id="UP000834106">
    <property type="component" value="Chromosome 5"/>
</dbReference>
<feature type="domain" description="RING-type" evidence="7">
    <location>
        <begin position="186"/>
        <end position="227"/>
    </location>
</feature>
<dbReference type="SMART" id="SM00744">
    <property type="entry name" value="RINGv"/>
    <property type="match status" value="1"/>
</dbReference>
<dbReference type="AlphaFoldDB" id="A0AAD2DR26"/>
<dbReference type="GO" id="GO:0008270">
    <property type="term" value="F:zinc ion binding"/>
    <property type="evidence" value="ECO:0007669"/>
    <property type="project" value="UniProtKB-KW"/>
</dbReference>
<dbReference type="InterPro" id="IPR013083">
    <property type="entry name" value="Znf_RING/FYVE/PHD"/>
</dbReference>
<evidence type="ECO:0000313" key="8">
    <source>
        <dbReference type="EMBL" id="CAI9761383.1"/>
    </source>
</evidence>
<evidence type="ECO:0000256" key="6">
    <source>
        <dbReference type="PROSITE-ProRule" id="PRU00175"/>
    </source>
</evidence>
<dbReference type="EMBL" id="OU503040">
    <property type="protein sequence ID" value="CAI9761383.1"/>
    <property type="molecule type" value="Genomic_DNA"/>
</dbReference>
<evidence type="ECO:0000256" key="2">
    <source>
        <dbReference type="ARBA" id="ARBA00012483"/>
    </source>
</evidence>
<dbReference type="Gene3D" id="3.30.40.10">
    <property type="entry name" value="Zinc/RING finger domain, C3HC4 (zinc finger)"/>
    <property type="match status" value="1"/>
</dbReference>
<dbReference type="InterPro" id="IPR011016">
    <property type="entry name" value="Znf_RING-CH"/>
</dbReference>
<evidence type="ECO:0000256" key="4">
    <source>
        <dbReference type="ARBA" id="ARBA00022771"/>
    </source>
</evidence>
<dbReference type="Pfam" id="PF13639">
    <property type="entry name" value="zf-RING_2"/>
    <property type="match status" value="1"/>
</dbReference>
<name>A0AAD2DR26_9LAMI</name>
<dbReference type="GO" id="GO:0061630">
    <property type="term" value="F:ubiquitin protein ligase activity"/>
    <property type="evidence" value="ECO:0007669"/>
    <property type="project" value="UniProtKB-EC"/>
</dbReference>
<protein>
    <recommendedName>
        <fullName evidence="2">RING-type E3 ubiquitin transferase</fullName>
        <ecNumber evidence="2">2.3.2.27</ecNumber>
    </recommendedName>
</protein>
<dbReference type="SMART" id="SM00184">
    <property type="entry name" value="RING"/>
    <property type="match status" value="1"/>
</dbReference>
<dbReference type="CDD" id="cd16454">
    <property type="entry name" value="RING-H2_PA-TM-RING"/>
    <property type="match status" value="1"/>
</dbReference>
<keyword evidence="4 6" id="KW-0863">Zinc-finger</keyword>
<evidence type="ECO:0000256" key="5">
    <source>
        <dbReference type="ARBA" id="ARBA00022833"/>
    </source>
</evidence>
<dbReference type="PANTHER" id="PTHR15710">
    <property type="entry name" value="E3 UBIQUITIN-PROTEIN LIGASE PRAJA"/>
    <property type="match status" value="1"/>
</dbReference>
<dbReference type="GO" id="GO:0005737">
    <property type="term" value="C:cytoplasm"/>
    <property type="evidence" value="ECO:0007669"/>
    <property type="project" value="TreeGrafter"/>
</dbReference>
<accession>A0AAD2DR26</accession>
<dbReference type="SUPFAM" id="SSF57850">
    <property type="entry name" value="RING/U-box"/>
    <property type="match status" value="1"/>
</dbReference>
<keyword evidence="9" id="KW-1185">Reference proteome</keyword>
<organism evidence="8 9">
    <name type="scientific">Fraxinus pennsylvanica</name>
    <dbReference type="NCBI Taxonomy" id="56036"/>
    <lineage>
        <taxon>Eukaryota</taxon>
        <taxon>Viridiplantae</taxon>
        <taxon>Streptophyta</taxon>
        <taxon>Embryophyta</taxon>
        <taxon>Tracheophyta</taxon>
        <taxon>Spermatophyta</taxon>
        <taxon>Magnoliopsida</taxon>
        <taxon>eudicotyledons</taxon>
        <taxon>Gunneridae</taxon>
        <taxon>Pentapetalae</taxon>
        <taxon>asterids</taxon>
        <taxon>lamiids</taxon>
        <taxon>Lamiales</taxon>
        <taxon>Oleaceae</taxon>
        <taxon>Oleeae</taxon>
        <taxon>Fraxinus</taxon>
    </lineage>
</organism>